<organism evidence="1 2">
    <name type="scientific">Chitinophaga caseinilytica</name>
    <dbReference type="NCBI Taxonomy" id="2267521"/>
    <lineage>
        <taxon>Bacteria</taxon>
        <taxon>Pseudomonadati</taxon>
        <taxon>Bacteroidota</taxon>
        <taxon>Chitinophagia</taxon>
        <taxon>Chitinophagales</taxon>
        <taxon>Chitinophagaceae</taxon>
        <taxon>Chitinophaga</taxon>
    </lineage>
</organism>
<sequence length="101" mass="11231">MDKIAQIKSFLESAPADSFLRHALALEYVKINDDAAARATFEALLAADPAYVGSYFHLGKVLERLGERDAAAATYEKGMDMARQQRDMHAYNELQAAHEDL</sequence>
<gene>
    <name evidence="1" type="ORF">WJU22_18220</name>
</gene>
<dbReference type="Pfam" id="PF13181">
    <property type="entry name" value="TPR_8"/>
    <property type="match status" value="2"/>
</dbReference>
<protein>
    <submittedName>
        <fullName evidence="1">Tetratricopeptide repeat protein</fullName>
    </submittedName>
</protein>
<accession>A0ABZ2YXU0</accession>
<name>A0ABZ2YXU0_9BACT</name>
<dbReference type="EMBL" id="CP150096">
    <property type="protein sequence ID" value="WZN44836.1"/>
    <property type="molecule type" value="Genomic_DNA"/>
</dbReference>
<keyword evidence="2" id="KW-1185">Reference proteome</keyword>
<dbReference type="InterPro" id="IPR019734">
    <property type="entry name" value="TPR_rpt"/>
</dbReference>
<evidence type="ECO:0000313" key="2">
    <source>
        <dbReference type="Proteomes" id="UP001449657"/>
    </source>
</evidence>
<dbReference type="RefSeq" id="WP_341839599.1">
    <property type="nucleotide sequence ID" value="NZ_CP149792.1"/>
</dbReference>
<dbReference type="InterPro" id="IPR011990">
    <property type="entry name" value="TPR-like_helical_dom_sf"/>
</dbReference>
<dbReference type="SUPFAM" id="SSF48452">
    <property type="entry name" value="TPR-like"/>
    <property type="match status" value="1"/>
</dbReference>
<proteinExistence type="predicted"/>
<dbReference type="Gene3D" id="1.25.40.10">
    <property type="entry name" value="Tetratricopeptide repeat domain"/>
    <property type="match status" value="1"/>
</dbReference>
<dbReference type="Proteomes" id="UP001449657">
    <property type="component" value="Chromosome"/>
</dbReference>
<reference evidence="1 2" key="1">
    <citation type="submission" date="2024-03" db="EMBL/GenBank/DDBJ databases">
        <title>Chitinophaga caseinilytica sp. nov., a casein hydrolysing bacterium isolated from forest soil.</title>
        <authorList>
            <person name="Lee D.S."/>
            <person name="Han D.M."/>
            <person name="Baek J.H."/>
            <person name="Choi D.G."/>
            <person name="Jeon J.H."/>
            <person name="Jeon C.O."/>
        </authorList>
    </citation>
    <scope>NUCLEOTIDE SEQUENCE [LARGE SCALE GENOMIC DNA]</scope>
    <source>
        <strain evidence="1 2">KACC 19118</strain>
    </source>
</reference>
<evidence type="ECO:0000313" key="1">
    <source>
        <dbReference type="EMBL" id="WZN44836.1"/>
    </source>
</evidence>